<evidence type="ECO:0000313" key="3">
    <source>
        <dbReference type="Proteomes" id="UP001651158"/>
    </source>
</evidence>
<feature type="compositionally biased region" description="Acidic residues" evidence="1">
    <location>
        <begin position="117"/>
        <end position="134"/>
    </location>
</feature>
<accession>A0ABR4Q6R2</accession>
<organism evidence="2 3">
    <name type="scientific">Taenia crassiceps</name>
    <dbReference type="NCBI Taxonomy" id="6207"/>
    <lineage>
        <taxon>Eukaryota</taxon>
        <taxon>Metazoa</taxon>
        <taxon>Spiralia</taxon>
        <taxon>Lophotrochozoa</taxon>
        <taxon>Platyhelminthes</taxon>
        <taxon>Cestoda</taxon>
        <taxon>Eucestoda</taxon>
        <taxon>Cyclophyllidea</taxon>
        <taxon>Taeniidae</taxon>
        <taxon>Taenia</taxon>
    </lineage>
</organism>
<reference evidence="2 3" key="1">
    <citation type="journal article" date="2022" name="Front. Cell. Infect. Microbiol.">
        <title>The Genomes of Two Strains of Taenia crassiceps the Animal Model for the Study of Human Cysticercosis.</title>
        <authorList>
            <person name="Bobes R.J."/>
            <person name="Estrada K."/>
            <person name="Rios-Valencia D.G."/>
            <person name="Calderon-Gallegos A."/>
            <person name="de la Torre P."/>
            <person name="Carrero J.C."/>
            <person name="Sanchez-Flores A."/>
            <person name="Laclette J.P."/>
        </authorList>
    </citation>
    <scope>NUCLEOTIDE SEQUENCE [LARGE SCALE GENOMIC DNA]</scope>
    <source>
        <strain evidence="2">WFUcys</strain>
    </source>
</reference>
<feature type="compositionally biased region" description="Low complexity" evidence="1">
    <location>
        <begin position="43"/>
        <end position="55"/>
    </location>
</feature>
<dbReference type="Proteomes" id="UP001651158">
    <property type="component" value="Unassembled WGS sequence"/>
</dbReference>
<evidence type="ECO:0000313" key="2">
    <source>
        <dbReference type="EMBL" id="KAL5105300.1"/>
    </source>
</evidence>
<comment type="caution">
    <text evidence="2">The sequence shown here is derived from an EMBL/GenBank/DDBJ whole genome shotgun (WGS) entry which is preliminary data.</text>
</comment>
<evidence type="ECO:0000256" key="1">
    <source>
        <dbReference type="SAM" id="MobiDB-lite"/>
    </source>
</evidence>
<gene>
    <name evidence="2" type="ORF">TcWFU_009378</name>
</gene>
<keyword evidence="3" id="KW-1185">Reference proteome</keyword>
<protein>
    <submittedName>
        <fullName evidence="2">Uncharacterized protein</fullName>
    </submittedName>
</protein>
<proteinExistence type="predicted"/>
<name>A0ABR4Q6R2_9CEST</name>
<feature type="region of interest" description="Disordered" evidence="1">
    <location>
        <begin position="39"/>
        <end position="155"/>
    </location>
</feature>
<sequence length="462" mass="51324">MSSVERHLIDDLDTMEVCRGIGSRQDSGFSDIIARSSTVGEISDTSLQDSLSQSSPIGFRSPIPRSPNRQDVSRPWRPLHRPPDLQQITPRGALPINPNRSFRPRSAPLAMDGFSLPEEDEDQAGEQTDAEAEDREYHHCQQQQLIGHRDHSPPPPVVFIPRDRRRVGALLVDMCRCLGRNSMRRHSVDMRSVSTQTYVSPLAACPRPTPHRRLLAVRPQSAPLQEEEEGEGVEVVERVATEESEKPWRHHLLTPPAATTTVSATGPYCHFCVHSQRQMSANSSRSSSVFAFGEDLIELSGDCGISSSPCCRGRNAERLPAFTSVTVADSSPDPEMVHEIFAFLETSQTQRPTYVRLRSASAPIDDNDSDDAPQQLHRLIRRRPRRHSYNYENLVSIAQRMADAGDAFDLEHRPSNSGAASFFELGRSSSSLQWLSSSLADLVARPIGALRNLWTSGPVDAE</sequence>
<dbReference type="EMBL" id="JAKROA010000009">
    <property type="protein sequence ID" value="KAL5105300.1"/>
    <property type="molecule type" value="Genomic_DNA"/>
</dbReference>